<keyword evidence="1" id="KW-0472">Membrane</keyword>
<evidence type="ECO:0000313" key="3">
    <source>
        <dbReference type="Proteomes" id="UP000033860"/>
    </source>
</evidence>
<evidence type="ECO:0000256" key="1">
    <source>
        <dbReference type="SAM" id="Phobius"/>
    </source>
</evidence>
<name>A0A0G1RV48_9BACT</name>
<accession>A0A0G1RV48</accession>
<dbReference type="AlphaFoldDB" id="A0A0G1RV48"/>
<dbReference type="EMBL" id="LCNT01000005">
    <property type="protein sequence ID" value="KKU61027.1"/>
    <property type="molecule type" value="Genomic_DNA"/>
</dbReference>
<sequence>MLMDVAPIYLFFLVFFYLFIKKFVKTSAKALFTTPTFAATLLVITIATPREFLNGSIRHFFNAATLLGMGLVAVKKFGPQARGFFSVFIIYSLAIFFRTIEPVVCLHFPVGTHFTWHILTAVSAYYAVKALLIILKSNHA</sequence>
<comment type="caution">
    <text evidence="2">The sequence shown here is derived from an EMBL/GenBank/DDBJ whole genome shotgun (WGS) entry which is preliminary data.</text>
</comment>
<protein>
    <submittedName>
        <fullName evidence="2">Conserved hypothetical membrane protein</fullName>
    </submittedName>
</protein>
<evidence type="ECO:0000313" key="2">
    <source>
        <dbReference type="EMBL" id="KKU61027.1"/>
    </source>
</evidence>
<feature type="transmembrane region" description="Helical" evidence="1">
    <location>
        <begin position="6"/>
        <end position="24"/>
    </location>
</feature>
<keyword evidence="1" id="KW-0812">Transmembrane</keyword>
<feature type="transmembrane region" description="Helical" evidence="1">
    <location>
        <begin position="84"/>
        <end position="110"/>
    </location>
</feature>
<dbReference type="Proteomes" id="UP000033860">
    <property type="component" value="Unassembled WGS sequence"/>
</dbReference>
<feature type="transmembrane region" description="Helical" evidence="1">
    <location>
        <begin position="60"/>
        <end position="77"/>
    </location>
</feature>
<feature type="transmembrane region" description="Helical" evidence="1">
    <location>
        <begin position="116"/>
        <end position="135"/>
    </location>
</feature>
<feature type="transmembrane region" description="Helical" evidence="1">
    <location>
        <begin position="31"/>
        <end position="48"/>
    </location>
</feature>
<proteinExistence type="predicted"/>
<reference evidence="2 3" key="1">
    <citation type="journal article" date="2015" name="Nature">
        <title>rRNA introns, odd ribosomes, and small enigmatic genomes across a large radiation of phyla.</title>
        <authorList>
            <person name="Brown C.T."/>
            <person name="Hug L.A."/>
            <person name="Thomas B.C."/>
            <person name="Sharon I."/>
            <person name="Castelle C.J."/>
            <person name="Singh A."/>
            <person name="Wilkins M.J."/>
            <person name="Williams K.H."/>
            <person name="Banfield J.F."/>
        </authorList>
    </citation>
    <scope>NUCLEOTIDE SEQUENCE [LARGE SCALE GENOMIC DNA]</scope>
</reference>
<gene>
    <name evidence="2" type="ORF">UX85_C0005G0065</name>
</gene>
<organism evidence="2 3">
    <name type="scientific">Candidatus Beckwithbacteria bacterium GW2011_GWB1_47_15</name>
    <dbReference type="NCBI Taxonomy" id="1618371"/>
    <lineage>
        <taxon>Bacteria</taxon>
        <taxon>Candidatus Beckwithiibacteriota</taxon>
    </lineage>
</organism>
<keyword evidence="1" id="KW-1133">Transmembrane helix</keyword>